<dbReference type="Gene3D" id="3.30.1490.20">
    <property type="entry name" value="ATP-grasp fold, A domain"/>
    <property type="match status" value="2"/>
</dbReference>
<evidence type="ECO:0000259" key="6">
    <source>
        <dbReference type="PROSITE" id="PS50975"/>
    </source>
</evidence>
<dbReference type="EMBL" id="CP012332">
    <property type="protein sequence ID" value="AKU91101.1"/>
    <property type="molecule type" value="Genomic_DNA"/>
</dbReference>
<evidence type="ECO:0000256" key="2">
    <source>
        <dbReference type="ARBA" id="ARBA00022598"/>
    </source>
</evidence>
<feature type="domain" description="ATP-grasp" evidence="6">
    <location>
        <begin position="455"/>
        <end position="662"/>
    </location>
</feature>
<evidence type="ECO:0000256" key="1">
    <source>
        <dbReference type="ARBA" id="ARBA00010871"/>
    </source>
</evidence>
<feature type="compositionally biased region" description="Low complexity" evidence="5">
    <location>
        <begin position="753"/>
        <end position="762"/>
    </location>
</feature>
<protein>
    <submittedName>
        <fullName evidence="7">D-alanine-D-alanine ligase</fullName>
    </submittedName>
</protein>
<dbReference type="Pfam" id="PF07478">
    <property type="entry name" value="Dala_Dala_lig_C"/>
    <property type="match status" value="2"/>
</dbReference>
<feature type="compositionally biased region" description="Low complexity" evidence="5">
    <location>
        <begin position="732"/>
        <end position="741"/>
    </location>
</feature>
<dbReference type="GO" id="GO:0071555">
    <property type="term" value="P:cell wall organization"/>
    <property type="evidence" value="ECO:0007669"/>
    <property type="project" value="UniProtKB-KW"/>
</dbReference>
<feature type="domain" description="ATP-grasp" evidence="6">
    <location>
        <begin position="109"/>
        <end position="320"/>
    </location>
</feature>
<dbReference type="SUPFAM" id="SSF56059">
    <property type="entry name" value="Glutathione synthetase ATP-binding domain-like"/>
    <property type="match status" value="2"/>
</dbReference>
<evidence type="ECO:0000256" key="3">
    <source>
        <dbReference type="ARBA" id="ARBA00023316"/>
    </source>
</evidence>
<dbReference type="Gene3D" id="3.40.50.20">
    <property type="match status" value="2"/>
</dbReference>
<keyword evidence="2 7" id="KW-0436">Ligase</keyword>
<dbReference type="PANTHER" id="PTHR23132:SF23">
    <property type="entry name" value="D-ALANINE--D-ALANINE LIGASE B"/>
    <property type="match status" value="1"/>
</dbReference>
<proteinExistence type="inferred from homology"/>
<feature type="region of interest" description="Disordered" evidence="5">
    <location>
        <begin position="731"/>
        <end position="762"/>
    </location>
</feature>
<accession>A0A0K1PCF3</accession>
<keyword evidence="3" id="KW-0961">Cell wall biogenesis/degradation</keyword>
<dbReference type="AlphaFoldDB" id="A0A0K1PCF3"/>
<dbReference type="InterPro" id="IPR016185">
    <property type="entry name" value="PreATP-grasp_dom_sf"/>
</dbReference>
<feature type="compositionally biased region" description="Gly residues" evidence="5">
    <location>
        <begin position="742"/>
        <end position="752"/>
    </location>
</feature>
<dbReference type="RefSeq" id="WP_050725460.1">
    <property type="nucleotide sequence ID" value="NZ_CP012332.1"/>
</dbReference>
<dbReference type="KEGG" id="vin:AKJ08_1488"/>
<sequence length="762" mass="84034">MRIALTHNLRLSDSEDEAEFDSKDTVDALAGALERLGHRVERIEVSGPASRTVARLEAYSPDLIFNAAEGRRGRFREAFFPALFEELGMPYTGSDSYALTVSQDKQLAKMIFAQQGLVTPRWQFVDRLERLDVRSLPFPVIVKPNFEGSSKGIGQDSVIEDPARLPAFVAEQLRRYPAGLIVEQYVPGRDISVPYLGALADGPGKGILTPIEYVVGAEADRRYPIFDYETKSGNRRSALTRRPAELGRSVAEAVRLAARRAFEILDCRDLGSVDFRVTPDGAVHLLEINLLPSLEPGSSLFAAAALEGLHFDGVLDAVIKSATKRYAIKDSGRPKAKPRKVGPLKVGFAFNVKRVTPTLDGQSDSEAEYDSPKTLQAIREAIASYGHEVVDLEATSELPTILASSQVDVVFNIAEGLKGRNRESQVPALLELLDIPYTGSDPAALSITLDKGLAKRMVRTHGILTPQYFLMQTGKEKLPRDLRWPLMVKPVAEGSSKGVISKSVCDTEAELREVARELAAKYRQHVLVEEYILGREFTVGLLGERRPRALPPMEIVFLDKSMKNPIYSFEMKQDWDARIRYDTPAQVDDKTRRKLEECARDAFVALGCRDVARIDFRMDDHGRIYFLECNPLPGLTPGWSDLVLISQAAGMDYRTLIGEILSGAIRRYKERVRERRAMITADGPRMHRKVEQDKVAARLLEPAFAEPEAAAFSAASGSEWASAMDVVDRIEGALAEAPGEAPGEGPGEGQGEGESPTGSDPR</sequence>
<comment type="similarity">
    <text evidence="1">Belongs to the D-alanine--D-alanine ligase family.</text>
</comment>
<dbReference type="OrthoDB" id="9813261at2"/>
<dbReference type="InterPro" id="IPR011095">
    <property type="entry name" value="Dala_Dala_lig_C"/>
</dbReference>
<evidence type="ECO:0000313" key="8">
    <source>
        <dbReference type="Proteomes" id="UP000055590"/>
    </source>
</evidence>
<dbReference type="GO" id="GO:0005524">
    <property type="term" value="F:ATP binding"/>
    <property type="evidence" value="ECO:0007669"/>
    <property type="project" value="UniProtKB-UniRule"/>
</dbReference>
<dbReference type="PROSITE" id="PS50975">
    <property type="entry name" value="ATP_GRASP"/>
    <property type="match status" value="2"/>
</dbReference>
<dbReference type="STRING" id="1391653.AKJ08_1488"/>
<keyword evidence="8" id="KW-1185">Reference proteome</keyword>
<dbReference type="InterPro" id="IPR011761">
    <property type="entry name" value="ATP-grasp"/>
</dbReference>
<dbReference type="InterPro" id="IPR013815">
    <property type="entry name" value="ATP_grasp_subdomain_1"/>
</dbReference>
<organism evidence="7 8">
    <name type="scientific">Vulgatibacter incomptus</name>
    <dbReference type="NCBI Taxonomy" id="1391653"/>
    <lineage>
        <taxon>Bacteria</taxon>
        <taxon>Pseudomonadati</taxon>
        <taxon>Myxococcota</taxon>
        <taxon>Myxococcia</taxon>
        <taxon>Myxococcales</taxon>
        <taxon>Cystobacterineae</taxon>
        <taxon>Vulgatibacteraceae</taxon>
        <taxon>Vulgatibacter</taxon>
    </lineage>
</organism>
<dbReference type="GO" id="GO:0046872">
    <property type="term" value="F:metal ion binding"/>
    <property type="evidence" value="ECO:0007669"/>
    <property type="project" value="InterPro"/>
</dbReference>
<dbReference type="Proteomes" id="UP000055590">
    <property type="component" value="Chromosome"/>
</dbReference>
<dbReference type="Gene3D" id="3.30.470.20">
    <property type="entry name" value="ATP-grasp fold, B domain"/>
    <property type="match status" value="2"/>
</dbReference>
<keyword evidence="4" id="KW-0067">ATP-binding</keyword>
<evidence type="ECO:0000313" key="7">
    <source>
        <dbReference type="EMBL" id="AKU91101.1"/>
    </source>
</evidence>
<name>A0A0K1PCF3_9BACT</name>
<evidence type="ECO:0000256" key="4">
    <source>
        <dbReference type="PROSITE-ProRule" id="PRU00409"/>
    </source>
</evidence>
<dbReference type="PANTHER" id="PTHR23132">
    <property type="entry name" value="D-ALANINE--D-ALANINE LIGASE"/>
    <property type="match status" value="1"/>
</dbReference>
<dbReference type="SUPFAM" id="SSF52440">
    <property type="entry name" value="PreATP-grasp domain"/>
    <property type="match status" value="2"/>
</dbReference>
<dbReference type="GO" id="GO:0008716">
    <property type="term" value="F:D-alanine-D-alanine ligase activity"/>
    <property type="evidence" value="ECO:0007669"/>
    <property type="project" value="InterPro"/>
</dbReference>
<keyword evidence="4" id="KW-0547">Nucleotide-binding</keyword>
<dbReference type="PATRIC" id="fig|1391653.3.peg.1556"/>
<evidence type="ECO:0000256" key="5">
    <source>
        <dbReference type="SAM" id="MobiDB-lite"/>
    </source>
</evidence>
<reference evidence="7 8" key="1">
    <citation type="submission" date="2015-08" db="EMBL/GenBank/DDBJ databases">
        <authorList>
            <person name="Babu N.S."/>
            <person name="Beckwith C.J."/>
            <person name="Beseler K.G."/>
            <person name="Brison A."/>
            <person name="Carone J.V."/>
            <person name="Caskin T.P."/>
            <person name="Diamond M."/>
            <person name="Durham M.E."/>
            <person name="Foxe J.M."/>
            <person name="Go M."/>
            <person name="Henderson B.A."/>
            <person name="Jones I.B."/>
            <person name="McGettigan J.A."/>
            <person name="Micheletti S.J."/>
            <person name="Nasrallah M.E."/>
            <person name="Ortiz D."/>
            <person name="Piller C.R."/>
            <person name="Privatt S.R."/>
            <person name="Schneider S.L."/>
            <person name="Sharp S."/>
            <person name="Smith T.C."/>
            <person name="Stanton J.D."/>
            <person name="Ullery H.E."/>
            <person name="Wilson R.J."/>
            <person name="Serrano M.G."/>
            <person name="Buck G."/>
            <person name="Lee V."/>
            <person name="Wang Y."/>
            <person name="Carvalho R."/>
            <person name="Voegtly L."/>
            <person name="Shi R."/>
            <person name="Duckworth R."/>
            <person name="Johnson A."/>
            <person name="Loviza R."/>
            <person name="Walstead R."/>
            <person name="Shah Z."/>
            <person name="Kiflezghi M."/>
            <person name="Wade K."/>
            <person name="Ball S.L."/>
            <person name="Bradley K.W."/>
            <person name="Asai D.J."/>
            <person name="Bowman C.A."/>
            <person name="Russell D.A."/>
            <person name="Pope W.H."/>
            <person name="Jacobs-Sera D."/>
            <person name="Hendrix R.W."/>
            <person name="Hatfull G.F."/>
        </authorList>
    </citation>
    <scope>NUCLEOTIDE SEQUENCE [LARGE SCALE GENOMIC DNA]</scope>
    <source>
        <strain evidence="7 8">DSM 27710</strain>
    </source>
</reference>
<gene>
    <name evidence="7" type="ORF">AKJ08_1488</name>
</gene>